<organism evidence="2 3">
    <name type="scientific">Candidatus Vampirococcus lugosii</name>
    <dbReference type="NCBI Taxonomy" id="2789015"/>
    <lineage>
        <taxon>Bacteria</taxon>
        <taxon>Candidatus Absconditibacteriota</taxon>
        <taxon>Vampirococcus</taxon>
    </lineage>
</organism>
<dbReference type="Proteomes" id="UP000680365">
    <property type="component" value="Unassembled WGS sequence"/>
</dbReference>
<dbReference type="InterPro" id="IPR002931">
    <property type="entry name" value="Transglutaminase-like"/>
</dbReference>
<dbReference type="SUPFAM" id="SSF54001">
    <property type="entry name" value="Cysteine proteinases"/>
    <property type="match status" value="1"/>
</dbReference>
<dbReference type="InterPro" id="IPR038765">
    <property type="entry name" value="Papain-like_cys_pep_sf"/>
</dbReference>
<proteinExistence type="predicted"/>
<protein>
    <submittedName>
        <fullName evidence="2">Transglutaminase-like enzyme, putative cysteine protease</fullName>
    </submittedName>
</protein>
<dbReference type="Pfam" id="PF01841">
    <property type="entry name" value="Transglut_core"/>
    <property type="match status" value="1"/>
</dbReference>
<comment type="caution">
    <text evidence="2">The sequence shown here is derived from an EMBL/GenBank/DDBJ whole genome shotgun (WGS) entry which is preliminary data.</text>
</comment>
<evidence type="ECO:0000313" key="2">
    <source>
        <dbReference type="EMBL" id="MBS8122382.1"/>
    </source>
</evidence>
<reference evidence="2 3" key="1">
    <citation type="journal article" date="2021" name="Nat. Commun.">
        <title>Reductive evolution and unique predatory mode in the CPR bacterium Vampirococcus lugosii.</title>
        <authorList>
            <person name="Moreira D."/>
            <person name="Zivanovic Y."/>
            <person name="Lopez-Archilla A.I."/>
            <person name="Iniesto M."/>
            <person name="Lopez-Garcia P."/>
        </authorList>
    </citation>
    <scope>NUCLEOTIDE SEQUENCE [LARGE SCALE GENOMIC DNA]</scope>
    <source>
        <strain evidence="2">Chiprana</strain>
    </source>
</reference>
<sequence>MNENILNHYLNFSVFTNPGCYENFLKSLPDDVKQLGNLISHQIIHRVTLRDLNTNANKNLIYGDMEKFPWHRLRCEDDILPNSVSMIAELLRLDDKGFHKDRKVEDKIVVTCRYVAILMATILKSKNIPCRVRSGFAPYFSDGSWDHWINQYWDQNQKKWINFDADGFFEDFLDFDQYNIPEEKFDWSANTWLGIRQGKLNADNFINAGGYKGLLPVLWAVFYDFHSLMNNEILYLQAPYYIGNKFDKFTEKDFEEIDELANLMLEVDKNFDKLVDIWNTNKKFRILNSPLIGDDDHIIWK</sequence>
<name>A0ABS5QMS4_9BACT</name>
<accession>A0ABS5QMS4</accession>
<keyword evidence="3" id="KW-1185">Reference proteome</keyword>
<dbReference type="Gene3D" id="3.10.620.30">
    <property type="match status" value="1"/>
</dbReference>
<evidence type="ECO:0000313" key="3">
    <source>
        <dbReference type="Proteomes" id="UP000680365"/>
    </source>
</evidence>
<dbReference type="EMBL" id="JAEDAM010000083">
    <property type="protein sequence ID" value="MBS8122382.1"/>
    <property type="molecule type" value="Genomic_DNA"/>
</dbReference>
<feature type="domain" description="Transglutaminase-like" evidence="1">
    <location>
        <begin position="111"/>
        <end position="165"/>
    </location>
</feature>
<evidence type="ECO:0000259" key="1">
    <source>
        <dbReference type="Pfam" id="PF01841"/>
    </source>
</evidence>
<dbReference type="RefSeq" id="WP_213349815.1">
    <property type="nucleotide sequence ID" value="NZ_JAEDAM010000083.1"/>
</dbReference>
<gene>
    <name evidence="2" type="ORF">VAMP_374n49</name>
</gene>